<dbReference type="InterPro" id="IPR027417">
    <property type="entry name" value="P-loop_NTPase"/>
</dbReference>
<dbReference type="AlphaFoldDB" id="A0A1R1MM59"/>
<evidence type="ECO:0000256" key="3">
    <source>
        <dbReference type="ARBA" id="ARBA00022840"/>
    </source>
</evidence>
<dbReference type="GO" id="GO:0016887">
    <property type="term" value="F:ATP hydrolysis activity"/>
    <property type="evidence" value="ECO:0007669"/>
    <property type="project" value="TreeGrafter"/>
</dbReference>
<sequence length="464" mass="52377">MRRYYVLPFGEGKFYVTEKTPFHVIEDLRFTFGTVETVLIDEEAFNEKLEDYISSLESRLEEEETFGGAVFEDLLAGSDAPVIQLLNTIFLKAIRVRASDIHFEPYEREVVVKYRLDGVLHEVMRIPLSSYSKVVSRVKVISRLNVAEKRLPQDGRIKVKIGKKQIDMRVSTLPTIFGERVVIRLLDRSHKLLTLKELGFSDRDYAVFEEVITKPHGLILVTGPTGSGKTTTLYAAIQRIWTPEKNILTIEDPVEYQIEGINQVQVNPKIGLTFATGLRSILRQDPDVIMIGEIRDLETAEIAVRASMTGHLVFSTLHTNDAPSSIARLTDMGVEPFLVASSLECVLAQRLVRRVCSYCAFEYQPTDEEMETIRAVLGNVKVAKLKKGKGCDKCLGTGYSGRIAIYQVMRMDEEMRALVSKTSDTEKIREIARSKGMRTLLEDGLEKVVYGVTTVEEVLQVARD</sequence>
<evidence type="ECO:0000313" key="5">
    <source>
        <dbReference type="EMBL" id="OMH40908.1"/>
    </source>
</evidence>
<dbReference type="PANTHER" id="PTHR30258">
    <property type="entry name" value="TYPE II SECRETION SYSTEM PROTEIN GSPE-RELATED"/>
    <property type="match status" value="1"/>
</dbReference>
<comment type="caution">
    <text evidence="5">The sequence shown here is derived from an EMBL/GenBank/DDBJ whole genome shotgun (WGS) entry which is preliminary data.</text>
</comment>
<dbReference type="Gene3D" id="3.40.50.300">
    <property type="entry name" value="P-loop containing nucleotide triphosphate hydrolases"/>
    <property type="match status" value="1"/>
</dbReference>
<dbReference type="SUPFAM" id="SSF52540">
    <property type="entry name" value="P-loop containing nucleoside triphosphate hydrolases"/>
    <property type="match status" value="1"/>
</dbReference>
<dbReference type="GO" id="GO:0005524">
    <property type="term" value="F:ATP binding"/>
    <property type="evidence" value="ECO:0007669"/>
    <property type="project" value="UniProtKB-KW"/>
</dbReference>
<keyword evidence="6" id="KW-1185">Reference proteome</keyword>
<dbReference type="GO" id="GO:0005886">
    <property type="term" value="C:plasma membrane"/>
    <property type="evidence" value="ECO:0007669"/>
    <property type="project" value="TreeGrafter"/>
</dbReference>
<dbReference type="SMART" id="SM00382">
    <property type="entry name" value="AAA"/>
    <property type="match status" value="1"/>
</dbReference>
<keyword evidence="2" id="KW-0547">Nucleotide-binding</keyword>
<dbReference type="PANTHER" id="PTHR30258:SF2">
    <property type="entry name" value="COMG OPERON PROTEIN 1"/>
    <property type="match status" value="1"/>
</dbReference>
<evidence type="ECO:0000259" key="4">
    <source>
        <dbReference type="PROSITE" id="PS00662"/>
    </source>
</evidence>
<dbReference type="EMBL" id="MOEN01000007">
    <property type="protein sequence ID" value="OMH40908.1"/>
    <property type="molecule type" value="Genomic_DNA"/>
</dbReference>
<dbReference type="InterPro" id="IPR003593">
    <property type="entry name" value="AAA+_ATPase"/>
</dbReference>
<organism evidence="5 6">
    <name type="scientific">Desulfurobacterium indicum</name>
    <dbReference type="NCBI Taxonomy" id="1914305"/>
    <lineage>
        <taxon>Bacteria</taxon>
        <taxon>Pseudomonadati</taxon>
        <taxon>Aquificota</taxon>
        <taxon>Aquificia</taxon>
        <taxon>Desulfurobacteriales</taxon>
        <taxon>Desulfurobacteriaceae</taxon>
        <taxon>Desulfurobacterium</taxon>
    </lineage>
</organism>
<feature type="domain" description="Bacterial type II secretion system protein E" evidence="4">
    <location>
        <begin position="282"/>
        <end position="296"/>
    </location>
</feature>
<evidence type="ECO:0000256" key="1">
    <source>
        <dbReference type="ARBA" id="ARBA00006611"/>
    </source>
</evidence>
<dbReference type="Pfam" id="PF00437">
    <property type="entry name" value="T2SSE"/>
    <property type="match status" value="1"/>
</dbReference>
<accession>A0A1R1MM59</accession>
<dbReference type="PROSITE" id="PS00662">
    <property type="entry name" value="T2SP_E"/>
    <property type="match status" value="1"/>
</dbReference>
<proteinExistence type="inferred from homology"/>
<name>A0A1R1MM59_9BACT</name>
<gene>
    <name evidence="5" type="ORF">BLW93_02840</name>
</gene>
<dbReference type="STRING" id="1914305.BLW93_02840"/>
<dbReference type="OrthoDB" id="9765501at2"/>
<dbReference type="Gene3D" id="3.30.450.90">
    <property type="match status" value="1"/>
</dbReference>
<comment type="similarity">
    <text evidence="1">Belongs to the GSP E family.</text>
</comment>
<evidence type="ECO:0000313" key="6">
    <source>
        <dbReference type="Proteomes" id="UP000187408"/>
    </source>
</evidence>
<keyword evidence="3" id="KW-0067">ATP-binding</keyword>
<reference evidence="5 6" key="1">
    <citation type="submission" date="2016-10" db="EMBL/GenBank/DDBJ databases">
        <title>Genome sequence of a sulfur-reducing bacterium Desulfurobacterium indicum K6013.</title>
        <authorList>
            <person name="Cao J."/>
            <person name="Shao Z."/>
            <person name="Alain K."/>
            <person name="Jebbar M."/>
        </authorList>
    </citation>
    <scope>NUCLEOTIDE SEQUENCE [LARGE SCALE GENOMIC DNA]</scope>
    <source>
        <strain evidence="5 6">K6013</strain>
    </source>
</reference>
<evidence type="ECO:0000256" key="2">
    <source>
        <dbReference type="ARBA" id="ARBA00022741"/>
    </source>
</evidence>
<dbReference type="FunFam" id="3.30.450.90:FF:000001">
    <property type="entry name" value="Type II secretion system ATPase GspE"/>
    <property type="match status" value="1"/>
</dbReference>
<dbReference type="Proteomes" id="UP000187408">
    <property type="component" value="Unassembled WGS sequence"/>
</dbReference>
<protein>
    <submittedName>
        <fullName evidence="5">Type II secretion system protein GspE</fullName>
    </submittedName>
</protein>
<dbReference type="FunFam" id="3.40.50.300:FF:000398">
    <property type="entry name" value="Type IV pilus assembly ATPase PilB"/>
    <property type="match status" value="1"/>
</dbReference>
<dbReference type="InterPro" id="IPR001482">
    <property type="entry name" value="T2SS/T4SS_dom"/>
</dbReference>
<dbReference type="CDD" id="cd01129">
    <property type="entry name" value="PulE-GspE-like"/>
    <property type="match status" value="1"/>
</dbReference>